<name>A0A380FKX0_STAGA</name>
<protein>
    <submittedName>
        <fullName evidence="1">Uncharacterized protein</fullName>
    </submittedName>
</protein>
<dbReference type="AlphaFoldDB" id="A0A380FKX0"/>
<dbReference type="Proteomes" id="UP000255277">
    <property type="component" value="Unassembled WGS sequence"/>
</dbReference>
<evidence type="ECO:0000313" key="2">
    <source>
        <dbReference type="Proteomes" id="UP000255277"/>
    </source>
</evidence>
<organism evidence="1 2">
    <name type="scientific">Staphylococcus gallinarum</name>
    <dbReference type="NCBI Taxonomy" id="1293"/>
    <lineage>
        <taxon>Bacteria</taxon>
        <taxon>Bacillati</taxon>
        <taxon>Bacillota</taxon>
        <taxon>Bacilli</taxon>
        <taxon>Bacillales</taxon>
        <taxon>Staphylococcaceae</taxon>
        <taxon>Staphylococcus</taxon>
    </lineage>
</organism>
<dbReference type="EMBL" id="UHDK01000001">
    <property type="protein sequence ID" value="SUM34912.1"/>
    <property type="molecule type" value="Genomic_DNA"/>
</dbReference>
<reference evidence="1 2" key="1">
    <citation type="submission" date="2018-06" db="EMBL/GenBank/DDBJ databases">
        <authorList>
            <consortium name="Pathogen Informatics"/>
            <person name="Doyle S."/>
        </authorList>
    </citation>
    <scope>NUCLEOTIDE SEQUENCE [LARGE SCALE GENOMIC DNA]</scope>
    <source>
        <strain evidence="1 2">NCTC12195</strain>
    </source>
</reference>
<sequence>MKRYHFKENFFSASKSAIEVFNEREEAVFSLKFILQVYVTRSVCIIWSSEA</sequence>
<proteinExistence type="predicted"/>
<accession>A0A380FKX0</accession>
<gene>
    <name evidence="1" type="ORF">NCTC12195_04439</name>
</gene>
<evidence type="ECO:0000313" key="1">
    <source>
        <dbReference type="EMBL" id="SUM34912.1"/>
    </source>
</evidence>